<evidence type="ECO:0000313" key="2">
    <source>
        <dbReference type="Proteomes" id="UP000004935"/>
    </source>
</evidence>
<dbReference type="AlphaFoldDB" id="B0M990"/>
<accession>B0M990</accession>
<dbReference type="HOGENOM" id="CLU_359292_0_0_9"/>
<dbReference type="InterPro" id="IPR007554">
    <property type="entry name" value="Glycerophosphate_synth"/>
</dbReference>
<comment type="caution">
    <text evidence="1">The sequence shown here is derived from an EMBL/GenBank/DDBJ whole genome shotgun (WGS) entry which is preliminary data.</text>
</comment>
<dbReference type="STRING" id="411490.ANACAC_00192"/>
<dbReference type="eggNOG" id="COG1887">
    <property type="taxonomic scope" value="Bacteria"/>
</dbReference>
<keyword evidence="2" id="KW-1185">Reference proteome</keyword>
<dbReference type="EMBL" id="ABAX03000001">
    <property type="protein sequence ID" value="EDR99351.1"/>
    <property type="molecule type" value="Genomic_DNA"/>
</dbReference>
<name>B0M990_ANACD</name>
<protein>
    <recommendedName>
        <fullName evidence="3">CDP-Glycerol:Poly(Glycerophosphate) glycerophosphotransferase</fullName>
    </recommendedName>
</protein>
<dbReference type="GO" id="GO:0016020">
    <property type="term" value="C:membrane"/>
    <property type="evidence" value="ECO:0007669"/>
    <property type="project" value="InterPro"/>
</dbReference>
<dbReference type="Gene3D" id="3.40.50.11820">
    <property type="match status" value="1"/>
</dbReference>
<organism evidence="1 2">
    <name type="scientific">Anaerostipes caccae (strain DSM 14662 / CCUG 47493 / JCM 13470 / NCIMB 13811 / L1-92)</name>
    <dbReference type="NCBI Taxonomy" id="411490"/>
    <lineage>
        <taxon>Bacteria</taxon>
        <taxon>Bacillati</taxon>
        <taxon>Bacillota</taxon>
        <taxon>Clostridia</taxon>
        <taxon>Lachnospirales</taxon>
        <taxon>Lachnospiraceae</taxon>
        <taxon>Anaerostipes</taxon>
    </lineage>
</organism>
<dbReference type="Pfam" id="PF04464">
    <property type="entry name" value="Glyphos_transf"/>
    <property type="match status" value="1"/>
</dbReference>
<dbReference type="Proteomes" id="UP000004935">
    <property type="component" value="Unassembled WGS sequence"/>
</dbReference>
<sequence>MERYMDTIKKRKLSYEQYKKGIDQQLQSSAAGLKNTIFYCECLKKPIIKNTVFYEADSGSGLKGKPKSMFLNAVSDSSLTHIWSIESPDLLEEDLTYYEQTCNIRFVERYSSEYYESLAVSQYLVTDGYFTSTFVKREEQTLICTGNDSAFTFSGYDKGIRNVDTEQFVERHYLQADYILSSNEQYQKTVLESAYKLKHMYDGKIIQGVLPFHPSHSLPSASRYSTNSKSTVLLLPALQCKTAEEMSASASFYADIIEQLDFEDIYISVPLAAYDIFQLNDVISQYLLPPHIDCRDLKYRCVITDGNVLYEDFVQMKTPVYILKNRLLNEQLYTDLLTYCNLNPQSPKKIKEMVQNSEVSFPYIHTLDNSIWSTVKENASSPFVTSFHSTKKRIAFFIDFLQNLDQHAYLHLLHTLDWIDYNQIDVTLIASSFKKNDKEVISEINKNVRYLDCSGRLPYDKEAYAAHRYLSKYLYNMDNSTDIVNQDIFELYRRNSQRICNNISFDTTILFGYFTQKDYLLFEGFSSKKRLYLGYQNLAKEKAIWVQNKTTAFTFTNKIRIYSSFDERLYFSVGLHRSNTEEYTDLASDCSAVPILPSKKQLEDTTDNIRTAVYDNREYFMIPCGNKPFKTKEVLLLPKVDKSKLSYLYVINNDENREILYFLETFLNGCNQNDCQMFLVDNYNYLDDSILTFIAKHSLSEKIVILKNIFLNKSYASQFDGIVSLHPQDPLDYNVLLSQFFRIDTIIVEDDKFQLKKQPMKDLSALSEVITKEISKLFL</sequence>
<dbReference type="GO" id="GO:0047355">
    <property type="term" value="F:CDP-glycerol glycerophosphotransferase activity"/>
    <property type="evidence" value="ECO:0007669"/>
    <property type="project" value="InterPro"/>
</dbReference>
<reference evidence="1" key="1">
    <citation type="submission" date="2007-11" db="EMBL/GenBank/DDBJ databases">
        <authorList>
            <person name="Fulton L."/>
            <person name="Clifton S."/>
            <person name="Fulton B."/>
            <person name="Xu J."/>
            <person name="Minx P."/>
            <person name="Pepin K.H."/>
            <person name="Johnson M."/>
            <person name="Thiruvilangam P."/>
            <person name="Bhonagiri V."/>
            <person name="Nash W.E."/>
            <person name="Mardis E.R."/>
            <person name="Wilson R.K."/>
        </authorList>
    </citation>
    <scope>NUCLEOTIDE SEQUENCE [LARGE SCALE GENOMIC DNA]</scope>
    <source>
        <strain evidence="1">DSM 14662</strain>
    </source>
</reference>
<reference evidence="1" key="2">
    <citation type="submission" date="2013-11" db="EMBL/GenBank/DDBJ databases">
        <title>Draft genome sequence of Anaerostipes caccae (DSM 14662).</title>
        <authorList>
            <person name="Sudarsanam P."/>
            <person name="Ley R."/>
            <person name="Guruge J."/>
            <person name="Turnbaugh P.J."/>
            <person name="Mahowald M."/>
            <person name="Liep D."/>
            <person name="Gordon J."/>
        </authorList>
    </citation>
    <scope>NUCLEOTIDE SEQUENCE</scope>
    <source>
        <strain evidence="1">DSM 14662</strain>
    </source>
</reference>
<proteinExistence type="predicted"/>
<evidence type="ECO:0000313" key="1">
    <source>
        <dbReference type="EMBL" id="EDR99351.1"/>
    </source>
</evidence>
<gene>
    <name evidence="1" type="ORF">ANACAC_00192</name>
</gene>
<evidence type="ECO:0008006" key="3">
    <source>
        <dbReference type="Google" id="ProtNLM"/>
    </source>
</evidence>
<dbReference type="InterPro" id="IPR043149">
    <property type="entry name" value="TagF_N"/>
</dbReference>